<dbReference type="Gene3D" id="1.50.10.20">
    <property type="match status" value="1"/>
</dbReference>
<dbReference type="EC" id="3.2.1.101" evidence="4 11"/>
<evidence type="ECO:0000256" key="1">
    <source>
        <dbReference type="ARBA" id="ARBA00001452"/>
    </source>
</evidence>
<evidence type="ECO:0000256" key="3">
    <source>
        <dbReference type="ARBA" id="ARBA00009699"/>
    </source>
</evidence>
<keyword evidence="12" id="KW-1133">Transmembrane helix</keyword>
<keyword evidence="10" id="KW-0961">Cell wall biogenesis/degradation</keyword>
<dbReference type="GO" id="GO:0012505">
    <property type="term" value="C:endomembrane system"/>
    <property type="evidence" value="ECO:0007669"/>
    <property type="project" value="UniProtKB-SubCell"/>
</dbReference>
<dbReference type="Pfam" id="PF03663">
    <property type="entry name" value="Glyco_hydro_76"/>
    <property type="match status" value="1"/>
</dbReference>
<sequence>MKASLLLGALIGALVTPTWGLDVDLDDSDSVDQALSLITKGLLDYYKGDDYGGTPGMFVDPYYWWEAGVAWSALIDRWAFTGNDTLNDMIVDAMQFQVGKNKDYMPSNQTMVEGNDDQGFWGIAAMEAAERNFTNPKNDDDPGWLALAQAVFNEFVERWEPQDCYGGLRWQIYTWNNGYDYKNTVSNGCMFNLAARLYRYTGNDTYSDWADKIWEWINKVQFVENNGATIYDGASMSDNCSDHTKIQWSYNYGLFISGAAYMYNKTEKDEWKTAVQNIWKGSSIFFNDGIMYEAACQPSDSCNNDQRCFKGIFAQFLGQVVQLVPDVADDIMKSLRSSASAAAASCSGGSDGHTCGLNWLQSKWDGKYGLGEQISALAVIQNTLVNKAKGPLTNETGGTSKGDYNAGKESSQVSLTQNILDISTKDRAGAGIITVLIIGGFLGTGFWMIK</sequence>
<dbReference type="InterPro" id="IPR008928">
    <property type="entry name" value="6-hairpin_glycosidase_sf"/>
</dbReference>
<evidence type="ECO:0000256" key="9">
    <source>
        <dbReference type="ARBA" id="ARBA00023295"/>
    </source>
</evidence>
<dbReference type="GO" id="GO:0008496">
    <property type="term" value="F:mannan endo-1,6-alpha-mannosidase activity"/>
    <property type="evidence" value="ECO:0007669"/>
    <property type="project" value="UniProtKB-UniRule"/>
</dbReference>
<keyword evidence="9 11" id="KW-0326">Glycosidase</keyword>
<dbReference type="GO" id="GO:0071555">
    <property type="term" value="P:cell wall organization"/>
    <property type="evidence" value="ECO:0007669"/>
    <property type="project" value="UniProtKB-KW"/>
</dbReference>
<dbReference type="InterPro" id="IPR014480">
    <property type="entry name" value="Mannan-1_6-alpha_mannosidase"/>
</dbReference>
<feature type="chain" id="PRO_5001587468" description="Mannan endo-1,6-alpha-mannosidase" evidence="13">
    <location>
        <begin position="21"/>
        <end position="450"/>
    </location>
</feature>
<dbReference type="InterPro" id="IPR005198">
    <property type="entry name" value="Glyco_hydro_76"/>
</dbReference>
<dbReference type="PANTHER" id="PTHR12145">
    <property type="entry name" value="MANNAN ENDO-1,6-ALPHA-MANNOSIDASE DCW1"/>
    <property type="match status" value="1"/>
</dbReference>
<dbReference type="EMBL" id="HG937691">
    <property type="protein sequence ID" value="CDP33478.1"/>
    <property type="molecule type" value="Genomic_DNA"/>
</dbReference>
<accession>A0A060SXL5</accession>
<reference evidence="14" key="1">
    <citation type="submission" date="2014-02" db="EMBL/GenBank/DDBJ databases">
        <authorList>
            <person name="Genoscope - CEA"/>
        </authorList>
    </citation>
    <scope>NUCLEOTIDE SEQUENCE</scope>
    <source>
        <strain evidence="14">LS3</strain>
    </source>
</reference>
<gene>
    <name evidence="14" type="ORF">GNLVRS02_ARAD1A10318g</name>
</gene>
<evidence type="ECO:0000256" key="7">
    <source>
        <dbReference type="ARBA" id="ARBA00023136"/>
    </source>
</evidence>
<feature type="transmembrane region" description="Helical" evidence="12">
    <location>
        <begin position="428"/>
        <end position="449"/>
    </location>
</feature>
<reference evidence="14" key="2">
    <citation type="submission" date="2014-06" db="EMBL/GenBank/DDBJ databases">
        <title>The complete genome of Blastobotrys (Arxula) adeninivorans LS3 - a yeast of biotechnological interest.</title>
        <authorList>
            <person name="Kunze G."/>
            <person name="Gaillardin C."/>
            <person name="Czernicka M."/>
            <person name="Durrens P."/>
            <person name="Martin T."/>
            <person name="Boer E."/>
            <person name="Gabaldon T."/>
            <person name="Cruz J."/>
            <person name="Talla E."/>
            <person name="Marck C."/>
            <person name="Goffeau A."/>
            <person name="Barbe V."/>
            <person name="Baret P."/>
            <person name="Baronian K."/>
            <person name="Beier S."/>
            <person name="Bleykasten C."/>
            <person name="Bode R."/>
            <person name="Casaregola S."/>
            <person name="Despons L."/>
            <person name="Fairhead C."/>
            <person name="Giersberg M."/>
            <person name="Gierski P."/>
            <person name="Hahnel U."/>
            <person name="Hartmann A."/>
            <person name="Jankowska D."/>
            <person name="Jubin C."/>
            <person name="Jung P."/>
            <person name="Lafontaine I."/>
            <person name="Leh-Louis V."/>
            <person name="Lemaire M."/>
            <person name="Marcet-Houben M."/>
            <person name="Mascher M."/>
            <person name="Morel G."/>
            <person name="Richard G.-F."/>
            <person name="Riechen J."/>
            <person name="Sacerdot C."/>
            <person name="Sarkar A."/>
            <person name="Savel G."/>
            <person name="Schacherer J."/>
            <person name="Sherman D."/>
            <person name="Straub M.-L."/>
            <person name="Stein N."/>
            <person name="Thierry A."/>
            <person name="Trautwein-Schult A."/>
            <person name="Westhof E."/>
            <person name="Worch S."/>
            <person name="Dujon B."/>
            <person name="Souciet J.-L."/>
            <person name="Wincker P."/>
            <person name="Scholz U."/>
            <person name="Neuveglise N."/>
        </authorList>
    </citation>
    <scope>NUCLEOTIDE SEQUENCE</scope>
    <source>
        <strain evidence="14">LS3</strain>
    </source>
</reference>
<feature type="signal peptide" evidence="13">
    <location>
        <begin position="1"/>
        <end position="20"/>
    </location>
</feature>
<dbReference type="PhylomeDB" id="A0A060SXL5"/>
<comment type="similarity">
    <text evidence="3 11">Belongs to the glycosyl hydrolase 76 family.</text>
</comment>
<evidence type="ECO:0000256" key="10">
    <source>
        <dbReference type="ARBA" id="ARBA00023316"/>
    </source>
</evidence>
<evidence type="ECO:0000256" key="4">
    <source>
        <dbReference type="ARBA" id="ARBA00012350"/>
    </source>
</evidence>
<keyword evidence="8" id="KW-0325">Glycoprotein</keyword>
<evidence type="ECO:0000256" key="5">
    <source>
        <dbReference type="ARBA" id="ARBA00022729"/>
    </source>
</evidence>
<keyword evidence="12" id="KW-0812">Transmembrane</keyword>
<evidence type="ECO:0000256" key="8">
    <source>
        <dbReference type="ARBA" id="ARBA00023180"/>
    </source>
</evidence>
<evidence type="ECO:0000256" key="11">
    <source>
        <dbReference type="PIRNR" id="PIRNR016302"/>
    </source>
</evidence>
<dbReference type="AlphaFoldDB" id="A0A060SXL5"/>
<dbReference type="PANTHER" id="PTHR12145:SF36">
    <property type="entry name" value="MANNAN ENDO-1,6-ALPHA-MANNOSIDASE DCW1"/>
    <property type="match status" value="1"/>
</dbReference>
<dbReference type="GO" id="GO:0007117">
    <property type="term" value="P:budding cell bud growth"/>
    <property type="evidence" value="ECO:0007669"/>
    <property type="project" value="TreeGrafter"/>
</dbReference>
<evidence type="ECO:0000256" key="13">
    <source>
        <dbReference type="SAM" id="SignalP"/>
    </source>
</evidence>
<comment type="subcellular location">
    <subcellularLocation>
        <location evidence="2">Endomembrane system</location>
    </subcellularLocation>
</comment>
<evidence type="ECO:0000256" key="2">
    <source>
        <dbReference type="ARBA" id="ARBA00004308"/>
    </source>
</evidence>
<keyword evidence="7 12" id="KW-0472">Membrane</keyword>
<dbReference type="SUPFAM" id="SSF48208">
    <property type="entry name" value="Six-hairpin glycosidases"/>
    <property type="match status" value="1"/>
</dbReference>
<dbReference type="PIRSF" id="PIRSF016302">
    <property type="entry name" value="Man_a_manosd"/>
    <property type="match status" value="1"/>
</dbReference>
<proteinExistence type="inferred from homology"/>
<evidence type="ECO:0000256" key="12">
    <source>
        <dbReference type="SAM" id="Phobius"/>
    </source>
</evidence>
<dbReference type="GO" id="GO:0009272">
    <property type="term" value="P:fungal-type cell wall biogenesis"/>
    <property type="evidence" value="ECO:0007669"/>
    <property type="project" value="TreeGrafter"/>
</dbReference>
<evidence type="ECO:0000256" key="6">
    <source>
        <dbReference type="ARBA" id="ARBA00022801"/>
    </source>
</evidence>
<evidence type="ECO:0000313" key="14">
    <source>
        <dbReference type="EMBL" id="CDP33478.1"/>
    </source>
</evidence>
<keyword evidence="6 11" id="KW-0378">Hydrolase</keyword>
<dbReference type="GO" id="GO:0016052">
    <property type="term" value="P:carbohydrate catabolic process"/>
    <property type="evidence" value="ECO:0007669"/>
    <property type="project" value="InterPro"/>
</dbReference>
<organism evidence="14">
    <name type="scientific">Blastobotrys adeninivorans</name>
    <name type="common">Yeast</name>
    <name type="synonym">Arxula adeninivorans</name>
    <dbReference type="NCBI Taxonomy" id="409370"/>
    <lineage>
        <taxon>Eukaryota</taxon>
        <taxon>Fungi</taxon>
        <taxon>Dikarya</taxon>
        <taxon>Ascomycota</taxon>
        <taxon>Saccharomycotina</taxon>
        <taxon>Dipodascomycetes</taxon>
        <taxon>Dipodascales</taxon>
        <taxon>Trichomonascaceae</taxon>
        <taxon>Blastobotrys</taxon>
    </lineage>
</organism>
<dbReference type="FunFam" id="1.50.10.20:FF:000006">
    <property type="entry name" value="Mannan endo-1,6-alpha-mannosidase"/>
    <property type="match status" value="1"/>
</dbReference>
<protein>
    <recommendedName>
        <fullName evidence="4 11">Mannan endo-1,6-alpha-mannosidase</fullName>
        <ecNumber evidence="4 11">3.2.1.101</ecNumber>
    </recommendedName>
</protein>
<comment type="catalytic activity">
    <reaction evidence="1 11">
        <text>Random hydrolysis of (1-&gt;6)-alpha-D-mannosidic linkages in unbranched (1-&gt;6)-mannans.</text>
        <dbReference type="EC" id="3.2.1.101"/>
    </reaction>
</comment>
<keyword evidence="5 13" id="KW-0732">Signal</keyword>
<name>A0A060SXL5_BLAAD</name>